<keyword evidence="1" id="KW-0472">Membrane</keyword>
<sequence>MLRYSTASRGKVFKGFIVLHGAAFLDILIYYKVLANSETSRYWLAQRWPTGLVAFYNARDYLAGDEIGTKQCKEDRKKWRETTDIGMFSDFPNLTIFNNDKETAQSD</sequence>
<reference evidence="3" key="1">
    <citation type="submission" date="2022-11" db="UniProtKB">
        <authorList>
            <consortium name="WormBaseParasite"/>
        </authorList>
    </citation>
    <scope>IDENTIFICATION</scope>
</reference>
<keyword evidence="1" id="KW-0812">Transmembrane</keyword>
<protein>
    <submittedName>
        <fullName evidence="3">Uncharacterized protein</fullName>
    </submittedName>
</protein>
<dbReference type="AlphaFoldDB" id="A0A914I4W3"/>
<keyword evidence="2" id="KW-1185">Reference proteome</keyword>
<evidence type="ECO:0000313" key="3">
    <source>
        <dbReference type="WBParaSite" id="Gr19_v10_g7335.t1"/>
    </source>
</evidence>
<evidence type="ECO:0000313" key="2">
    <source>
        <dbReference type="Proteomes" id="UP000887572"/>
    </source>
</evidence>
<dbReference type="Proteomes" id="UP000887572">
    <property type="component" value="Unplaced"/>
</dbReference>
<proteinExistence type="predicted"/>
<name>A0A914I4W3_GLORO</name>
<evidence type="ECO:0000256" key="1">
    <source>
        <dbReference type="SAM" id="Phobius"/>
    </source>
</evidence>
<organism evidence="2 3">
    <name type="scientific">Globodera rostochiensis</name>
    <name type="common">Golden nematode worm</name>
    <name type="synonym">Heterodera rostochiensis</name>
    <dbReference type="NCBI Taxonomy" id="31243"/>
    <lineage>
        <taxon>Eukaryota</taxon>
        <taxon>Metazoa</taxon>
        <taxon>Ecdysozoa</taxon>
        <taxon>Nematoda</taxon>
        <taxon>Chromadorea</taxon>
        <taxon>Rhabditida</taxon>
        <taxon>Tylenchina</taxon>
        <taxon>Tylenchomorpha</taxon>
        <taxon>Tylenchoidea</taxon>
        <taxon>Heteroderidae</taxon>
        <taxon>Heteroderinae</taxon>
        <taxon>Globodera</taxon>
    </lineage>
</organism>
<keyword evidence="1" id="KW-1133">Transmembrane helix</keyword>
<dbReference type="WBParaSite" id="Gr19_v10_g7335.t1">
    <property type="protein sequence ID" value="Gr19_v10_g7335.t1"/>
    <property type="gene ID" value="Gr19_v10_g7335"/>
</dbReference>
<feature type="transmembrane region" description="Helical" evidence="1">
    <location>
        <begin position="12"/>
        <end position="31"/>
    </location>
</feature>
<accession>A0A914I4W3</accession>